<reference evidence="9 10" key="1">
    <citation type="submission" date="2020-01" db="EMBL/GenBank/DDBJ databases">
        <title>Complete and circular genome sequences of six lactobacillus isolates from horses.</title>
        <authorList>
            <person name="Hassan H.M."/>
        </authorList>
    </citation>
    <scope>NUCLEOTIDE SEQUENCE [LARGE SCALE GENOMIC DNA]</scope>
    <source>
        <strain evidence="9 10">1A</strain>
    </source>
</reference>
<evidence type="ECO:0000259" key="8">
    <source>
        <dbReference type="PROSITE" id="PS50850"/>
    </source>
</evidence>
<keyword evidence="2" id="KW-0813">Transport</keyword>
<dbReference type="Gene3D" id="1.20.1250.20">
    <property type="entry name" value="MFS general substrate transporter like domains"/>
    <property type="match status" value="2"/>
</dbReference>
<evidence type="ECO:0000313" key="10">
    <source>
        <dbReference type="Proteomes" id="UP000510886"/>
    </source>
</evidence>
<feature type="transmembrane region" description="Helical" evidence="7">
    <location>
        <begin position="12"/>
        <end position="33"/>
    </location>
</feature>
<dbReference type="EMBL" id="CP047418">
    <property type="protein sequence ID" value="QLL77317.1"/>
    <property type="molecule type" value="Genomic_DNA"/>
</dbReference>
<feature type="transmembrane region" description="Helical" evidence="7">
    <location>
        <begin position="338"/>
        <end position="361"/>
    </location>
</feature>
<feature type="transmembrane region" description="Helical" evidence="7">
    <location>
        <begin position="208"/>
        <end position="230"/>
    </location>
</feature>
<feature type="transmembrane region" description="Helical" evidence="7">
    <location>
        <begin position="135"/>
        <end position="159"/>
    </location>
</feature>
<evidence type="ECO:0000256" key="6">
    <source>
        <dbReference type="ARBA" id="ARBA00023136"/>
    </source>
</evidence>
<evidence type="ECO:0000256" key="1">
    <source>
        <dbReference type="ARBA" id="ARBA00004651"/>
    </source>
</evidence>
<keyword evidence="3" id="KW-1003">Cell membrane</keyword>
<sequence>MQTSVAPQRELKLFWLAVGNLIASTGSSFMWPMTTIYMHNYLHESLTVAGIVLFLDSLLMIGGSYFGGYIYDHLNPRRWLLTSIGISLLAVTILIFYNGWPAYPVFLLLDAFGIGITNTILNSMATSITRYTSRYVFNITYLMMNLGVVLGTLCVGFIIDISITLIFVINAIMIFVFLIIAFYCYFPVTNHAKKRRNKDPKTTTTSSAAVRVIIGILLVAFCIQLGYSQWSSNLSVYMGTKGINMAKYSLLWTLNGVIIVLSQPVISWVDERFNVNTLYKLFGGTAMFIVAFFSLTFAREYSGFVLSMILVTVAEVYTFPTISAVVDELSGLNEKGKYQANVNVAFSAGRAVGPLFGGVIIDLLTYNTLFISMALLILISGILLVSLVRTNLRKKDHA</sequence>
<evidence type="ECO:0000256" key="4">
    <source>
        <dbReference type="ARBA" id="ARBA00022692"/>
    </source>
</evidence>
<dbReference type="PROSITE" id="PS50850">
    <property type="entry name" value="MFS"/>
    <property type="match status" value="1"/>
</dbReference>
<keyword evidence="4 7" id="KW-0812">Transmembrane</keyword>
<feature type="transmembrane region" description="Helical" evidence="7">
    <location>
        <begin position="281"/>
        <end position="298"/>
    </location>
</feature>
<evidence type="ECO:0000256" key="3">
    <source>
        <dbReference type="ARBA" id="ARBA00022475"/>
    </source>
</evidence>
<feature type="transmembrane region" description="Helical" evidence="7">
    <location>
        <begin position="165"/>
        <end position="188"/>
    </location>
</feature>
<evidence type="ECO:0000256" key="5">
    <source>
        <dbReference type="ARBA" id="ARBA00022989"/>
    </source>
</evidence>
<feature type="transmembrane region" description="Helical" evidence="7">
    <location>
        <begin position="367"/>
        <end position="388"/>
    </location>
</feature>
<feature type="transmembrane region" description="Helical" evidence="7">
    <location>
        <begin position="250"/>
        <end position="269"/>
    </location>
</feature>
<keyword evidence="5 7" id="KW-1133">Transmembrane helix</keyword>
<feature type="transmembrane region" description="Helical" evidence="7">
    <location>
        <begin position="304"/>
        <end position="326"/>
    </location>
</feature>
<gene>
    <name evidence="9" type="ORF">GTO87_00915</name>
</gene>
<dbReference type="SUPFAM" id="SSF103473">
    <property type="entry name" value="MFS general substrate transporter"/>
    <property type="match status" value="1"/>
</dbReference>
<dbReference type="CDD" id="cd17329">
    <property type="entry name" value="MFS_MdtH_MDR_like"/>
    <property type="match status" value="1"/>
</dbReference>
<proteinExistence type="predicted"/>
<dbReference type="InterPro" id="IPR011701">
    <property type="entry name" value="MFS"/>
</dbReference>
<organism evidence="9 10">
    <name type="scientific">Ligilactobacillus saerimneri</name>
    <dbReference type="NCBI Taxonomy" id="228229"/>
    <lineage>
        <taxon>Bacteria</taxon>
        <taxon>Bacillati</taxon>
        <taxon>Bacillota</taxon>
        <taxon>Bacilli</taxon>
        <taxon>Lactobacillales</taxon>
        <taxon>Lactobacillaceae</taxon>
        <taxon>Ligilactobacillus</taxon>
    </lineage>
</organism>
<accession>A0A7H9EJ13</accession>
<name>A0A7H9EJ13_9LACO</name>
<protein>
    <submittedName>
        <fullName evidence="9">MFS transporter</fullName>
    </submittedName>
</protein>
<dbReference type="GO" id="GO:0005886">
    <property type="term" value="C:plasma membrane"/>
    <property type="evidence" value="ECO:0007669"/>
    <property type="project" value="UniProtKB-SubCell"/>
</dbReference>
<dbReference type="GO" id="GO:0022857">
    <property type="term" value="F:transmembrane transporter activity"/>
    <property type="evidence" value="ECO:0007669"/>
    <property type="project" value="InterPro"/>
</dbReference>
<feature type="transmembrane region" description="Helical" evidence="7">
    <location>
        <begin position="45"/>
        <end position="67"/>
    </location>
</feature>
<dbReference type="AlphaFoldDB" id="A0A7H9EJ13"/>
<feature type="transmembrane region" description="Helical" evidence="7">
    <location>
        <begin position="103"/>
        <end position="123"/>
    </location>
</feature>
<dbReference type="KEGG" id="lsw:GTO87_00915"/>
<keyword evidence="6 7" id="KW-0472">Membrane</keyword>
<feature type="transmembrane region" description="Helical" evidence="7">
    <location>
        <begin position="79"/>
        <end position="97"/>
    </location>
</feature>
<evidence type="ECO:0000256" key="7">
    <source>
        <dbReference type="SAM" id="Phobius"/>
    </source>
</evidence>
<dbReference type="InterPro" id="IPR050171">
    <property type="entry name" value="MFS_Transporters"/>
</dbReference>
<dbReference type="InterPro" id="IPR036259">
    <property type="entry name" value="MFS_trans_sf"/>
</dbReference>
<evidence type="ECO:0000256" key="2">
    <source>
        <dbReference type="ARBA" id="ARBA00022448"/>
    </source>
</evidence>
<dbReference type="Pfam" id="PF07690">
    <property type="entry name" value="MFS_1"/>
    <property type="match status" value="1"/>
</dbReference>
<dbReference type="PANTHER" id="PTHR23517">
    <property type="entry name" value="RESISTANCE PROTEIN MDTM, PUTATIVE-RELATED-RELATED"/>
    <property type="match status" value="1"/>
</dbReference>
<comment type="subcellular location">
    <subcellularLocation>
        <location evidence="1">Cell membrane</location>
        <topology evidence="1">Multi-pass membrane protein</topology>
    </subcellularLocation>
</comment>
<dbReference type="RefSeq" id="WP_180849174.1">
    <property type="nucleotide sequence ID" value="NZ_CP047418.1"/>
</dbReference>
<dbReference type="InterPro" id="IPR020846">
    <property type="entry name" value="MFS_dom"/>
</dbReference>
<evidence type="ECO:0000313" key="9">
    <source>
        <dbReference type="EMBL" id="QLL77317.1"/>
    </source>
</evidence>
<feature type="domain" description="Major facilitator superfamily (MFS) profile" evidence="8">
    <location>
        <begin position="12"/>
        <end position="392"/>
    </location>
</feature>
<dbReference type="PANTHER" id="PTHR23517:SF10">
    <property type="entry name" value="MAJOR FACILITATOR SUPERFAMILY (MFS) PROFILE DOMAIN-CONTAINING PROTEIN"/>
    <property type="match status" value="1"/>
</dbReference>
<dbReference type="Proteomes" id="UP000510886">
    <property type="component" value="Chromosome"/>
</dbReference>